<sequence>MFSINGKEFIWKALMSLIGITLISFGAALSQTMNMGLDPFTAINTGASELLGFTLGNYQLFVNAAILAIILFFDRKIIGWGTIFNLVLVGYMIEFFISMLESFIDPTQLAFIVQLLITVVAILIFTFGVALYMDADLGVSPYDAIAPVITDRVSASYKTVRMIQDIVVVITAWILGGPVGVSTFITGFMAGPLIDFFSNRFTSKLSDKVEEKA</sequence>
<evidence type="ECO:0000313" key="3">
    <source>
        <dbReference type="Proteomes" id="UP000571018"/>
    </source>
</evidence>
<keyword evidence="1" id="KW-0472">Membrane</keyword>
<keyword evidence="1" id="KW-1133">Transmembrane helix</keyword>
<dbReference type="RefSeq" id="WP_218930109.1">
    <property type="nucleotide sequence ID" value="NZ_JACAOA010000002.1"/>
</dbReference>
<feature type="transmembrane region" description="Helical" evidence="1">
    <location>
        <begin position="9"/>
        <end position="30"/>
    </location>
</feature>
<proteinExistence type="predicted"/>
<feature type="transmembrane region" description="Helical" evidence="1">
    <location>
        <begin position="77"/>
        <end position="97"/>
    </location>
</feature>
<dbReference type="PANTHER" id="PTHR40078:SF1">
    <property type="entry name" value="INTEGRAL MEMBRANE PROTEIN"/>
    <property type="match status" value="1"/>
</dbReference>
<feature type="transmembrane region" description="Helical" evidence="1">
    <location>
        <begin position="50"/>
        <end position="72"/>
    </location>
</feature>
<evidence type="ECO:0008006" key="4">
    <source>
        <dbReference type="Google" id="ProtNLM"/>
    </source>
</evidence>
<dbReference type="Pfam" id="PF19700">
    <property type="entry name" value="DUF6198"/>
    <property type="match status" value="1"/>
</dbReference>
<dbReference type="AlphaFoldDB" id="A0A839A355"/>
<comment type="caution">
    <text evidence="2">The sequence shown here is derived from an EMBL/GenBank/DDBJ whole genome shotgun (WGS) entry which is preliminary data.</text>
</comment>
<evidence type="ECO:0000256" key="1">
    <source>
        <dbReference type="SAM" id="Phobius"/>
    </source>
</evidence>
<dbReference type="Proteomes" id="UP000571018">
    <property type="component" value="Unassembled WGS sequence"/>
</dbReference>
<organism evidence="2 3">
    <name type="scientific">Ruoffia halotolerans</name>
    <dbReference type="NCBI Taxonomy" id="2748684"/>
    <lineage>
        <taxon>Bacteria</taxon>
        <taxon>Bacillati</taxon>
        <taxon>Bacillota</taxon>
        <taxon>Bacilli</taxon>
        <taxon>Lactobacillales</taxon>
        <taxon>Aerococcaceae</taxon>
        <taxon>Ruoffia</taxon>
    </lineage>
</organism>
<protein>
    <recommendedName>
        <fullName evidence="4">Integral membrane protein</fullName>
    </recommendedName>
</protein>
<dbReference type="InterPro" id="IPR038750">
    <property type="entry name" value="YczE/YyaS-like"/>
</dbReference>
<dbReference type="PANTHER" id="PTHR40078">
    <property type="entry name" value="INTEGRAL MEMBRANE PROTEIN-RELATED"/>
    <property type="match status" value="1"/>
</dbReference>
<evidence type="ECO:0000313" key="2">
    <source>
        <dbReference type="EMBL" id="MBA5728382.1"/>
    </source>
</evidence>
<keyword evidence="3" id="KW-1185">Reference proteome</keyword>
<keyword evidence="1" id="KW-0812">Transmembrane</keyword>
<accession>A0A839A355</accession>
<feature type="transmembrane region" description="Helical" evidence="1">
    <location>
        <begin position="109"/>
        <end position="132"/>
    </location>
</feature>
<dbReference type="EMBL" id="JACAOA010000002">
    <property type="protein sequence ID" value="MBA5728382.1"/>
    <property type="molecule type" value="Genomic_DNA"/>
</dbReference>
<gene>
    <name evidence="2" type="ORF">HW423_01080</name>
</gene>
<name>A0A839A355_9LACT</name>
<feature type="transmembrane region" description="Helical" evidence="1">
    <location>
        <begin position="166"/>
        <end position="190"/>
    </location>
</feature>
<reference evidence="2 3" key="1">
    <citation type="submission" date="2020-06" db="EMBL/GenBank/DDBJ databases">
        <title>Reclassification of Facklamia ignava, Facklamia soureckii and Facklami tabacinasalis as Falseniella iganva gen. nov., comb. nov., Hutsoniella ignava gen. nov., comb. nov., and Ruoffia tabacinasalis gen. nov., comb. nov and description of Ruoffia haltotolerans sp. nov., isolated from hypersaline Inland Sea of Qatar.</title>
        <authorList>
            <person name="Fotedar R."/>
            <person name="Sankaranarayanan K."/>
            <person name="Lawson P."/>
            <person name="Caldwell M."/>
            <person name="Zeyara A."/>
            <person name="Al Malki A."/>
            <person name="Ali M."/>
        </authorList>
    </citation>
    <scope>NUCLEOTIDE SEQUENCE [LARGE SCALE GENOMIC DNA]</scope>
    <source>
        <strain evidence="2 3">INB8</strain>
    </source>
</reference>